<dbReference type="Proteomes" id="UP001177021">
    <property type="component" value="Unassembled WGS sequence"/>
</dbReference>
<reference evidence="1" key="1">
    <citation type="submission" date="2023-10" db="EMBL/GenBank/DDBJ databases">
        <authorList>
            <person name="Rodriguez Cubillos JULIANA M."/>
            <person name="De Vega J."/>
        </authorList>
    </citation>
    <scope>NUCLEOTIDE SEQUENCE</scope>
</reference>
<evidence type="ECO:0000313" key="2">
    <source>
        <dbReference type="Proteomes" id="UP001177021"/>
    </source>
</evidence>
<keyword evidence="2" id="KW-1185">Reference proteome</keyword>
<sequence length="109" mass="12750">MEQQQPLKQYHTLTRNPSRRFTRNYIQHRMNARNVDGHHIFHLNNINQINKVQASRTNVETNQRQQFCSELGRIEIEEGMKSKAMVECSVCLVELSVGSKEIRLSCSHV</sequence>
<dbReference type="EMBL" id="CASHSV030000311">
    <property type="protein sequence ID" value="CAJ2657118.1"/>
    <property type="molecule type" value="Genomic_DNA"/>
</dbReference>
<accession>A0ACB0KK74</accession>
<evidence type="ECO:0000313" key="1">
    <source>
        <dbReference type="EMBL" id="CAJ2657118.1"/>
    </source>
</evidence>
<protein>
    <submittedName>
        <fullName evidence="1">Uncharacterized protein</fullName>
    </submittedName>
</protein>
<proteinExistence type="predicted"/>
<name>A0ACB0KK74_TRIPR</name>
<gene>
    <name evidence="1" type="ORF">MILVUS5_LOCUS23742</name>
</gene>
<organism evidence="1 2">
    <name type="scientific">Trifolium pratense</name>
    <name type="common">Red clover</name>
    <dbReference type="NCBI Taxonomy" id="57577"/>
    <lineage>
        <taxon>Eukaryota</taxon>
        <taxon>Viridiplantae</taxon>
        <taxon>Streptophyta</taxon>
        <taxon>Embryophyta</taxon>
        <taxon>Tracheophyta</taxon>
        <taxon>Spermatophyta</taxon>
        <taxon>Magnoliopsida</taxon>
        <taxon>eudicotyledons</taxon>
        <taxon>Gunneridae</taxon>
        <taxon>Pentapetalae</taxon>
        <taxon>rosids</taxon>
        <taxon>fabids</taxon>
        <taxon>Fabales</taxon>
        <taxon>Fabaceae</taxon>
        <taxon>Papilionoideae</taxon>
        <taxon>50 kb inversion clade</taxon>
        <taxon>NPAAA clade</taxon>
        <taxon>Hologalegina</taxon>
        <taxon>IRL clade</taxon>
        <taxon>Trifolieae</taxon>
        <taxon>Trifolium</taxon>
    </lineage>
</organism>
<comment type="caution">
    <text evidence="1">The sequence shown here is derived from an EMBL/GenBank/DDBJ whole genome shotgun (WGS) entry which is preliminary data.</text>
</comment>